<dbReference type="KEGG" id="rgu:A4W93_06645"/>
<evidence type="ECO:0000313" key="2">
    <source>
        <dbReference type="EMBL" id="ARN19621.1"/>
    </source>
</evidence>
<dbReference type="PRINTS" id="PR00455">
    <property type="entry name" value="HTHTETR"/>
</dbReference>
<keyword evidence="1" id="KW-0238">DNA-binding</keyword>
<gene>
    <name evidence="2" type="ORF">A4W93_06645</name>
</gene>
<name>A0A1W6L5L5_9BURK</name>
<protein>
    <submittedName>
        <fullName evidence="2">TetR family transcriptional regulator</fullName>
    </submittedName>
</protein>
<dbReference type="InterPro" id="IPR009057">
    <property type="entry name" value="Homeodomain-like_sf"/>
</dbReference>
<dbReference type="Pfam" id="PF00440">
    <property type="entry name" value="TetR_N"/>
    <property type="match status" value="1"/>
</dbReference>
<keyword evidence="3" id="KW-1185">Reference proteome</keyword>
<dbReference type="GO" id="GO:0003677">
    <property type="term" value="F:DNA binding"/>
    <property type="evidence" value="ECO:0007669"/>
    <property type="project" value="UniProtKB-UniRule"/>
</dbReference>
<dbReference type="Proteomes" id="UP000193427">
    <property type="component" value="Chromosome"/>
</dbReference>
<accession>A0A1W6L5L5</accession>
<dbReference type="Gene3D" id="1.10.357.10">
    <property type="entry name" value="Tetracycline Repressor, domain 2"/>
    <property type="match status" value="1"/>
</dbReference>
<reference evidence="2 3" key="1">
    <citation type="submission" date="2016-04" db="EMBL/GenBank/DDBJ databases">
        <title>Complete genome sequence of natural rubber-degrading, novel Gram-negative bacterium, Rhizobacter gummiphilus strain NS21.</title>
        <authorList>
            <person name="Tabata M."/>
            <person name="Kasai D."/>
            <person name="Fukuda M."/>
        </authorList>
    </citation>
    <scope>NUCLEOTIDE SEQUENCE [LARGE SCALE GENOMIC DNA]</scope>
    <source>
        <strain evidence="2 3">NS21</strain>
    </source>
</reference>
<dbReference type="InterPro" id="IPR001647">
    <property type="entry name" value="HTH_TetR"/>
</dbReference>
<dbReference type="PROSITE" id="PS50977">
    <property type="entry name" value="HTH_TETR_2"/>
    <property type="match status" value="1"/>
</dbReference>
<organism evidence="2 3">
    <name type="scientific">Piscinibacter gummiphilus</name>
    <dbReference type="NCBI Taxonomy" id="946333"/>
    <lineage>
        <taxon>Bacteria</taxon>
        <taxon>Pseudomonadati</taxon>
        <taxon>Pseudomonadota</taxon>
        <taxon>Betaproteobacteria</taxon>
        <taxon>Burkholderiales</taxon>
        <taxon>Sphaerotilaceae</taxon>
        <taxon>Piscinibacter</taxon>
    </lineage>
</organism>
<dbReference type="RefSeq" id="WP_085749883.1">
    <property type="nucleotide sequence ID" value="NZ_BSPR01000003.1"/>
</dbReference>
<dbReference type="AlphaFoldDB" id="A0A1W6L5L5"/>
<sequence length="211" mass="24300">MNAARVDEHDAVEDFTTQGKSQLTPEDWIAAAAELLVDKSIDSVRIDVLARGMKVTRGSFYWHFKDRNDLLERLLKRWRSEATAQVIHRFEKSGARPHDLIRELVSLPFRGRAALHSASIELGIRAWARRDAMARQVVDDVDAQRLSYIAQCFSALGFGISDARHRAFMLYGYMLTESLLGAHGTERQQLERREFTERVVMDRRPWNEASR</sequence>
<evidence type="ECO:0000313" key="3">
    <source>
        <dbReference type="Proteomes" id="UP000193427"/>
    </source>
</evidence>
<dbReference type="STRING" id="946333.A4W93_06645"/>
<evidence type="ECO:0000256" key="1">
    <source>
        <dbReference type="ARBA" id="ARBA00023125"/>
    </source>
</evidence>
<proteinExistence type="predicted"/>
<dbReference type="OrthoDB" id="9798857at2"/>
<dbReference type="EMBL" id="CP015118">
    <property type="protein sequence ID" value="ARN19621.1"/>
    <property type="molecule type" value="Genomic_DNA"/>
</dbReference>
<dbReference type="SUPFAM" id="SSF46689">
    <property type="entry name" value="Homeodomain-like"/>
    <property type="match status" value="1"/>
</dbReference>